<dbReference type="InterPro" id="IPR009908">
    <property type="entry name" value="Methylamine_util_MauE"/>
</dbReference>
<feature type="transmembrane region" description="Helical" evidence="8">
    <location>
        <begin position="130"/>
        <end position="152"/>
    </location>
</feature>
<evidence type="ECO:0000256" key="8">
    <source>
        <dbReference type="SAM" id="Phobius"/>
    </source>
</evidence>
<dbReference type="EMBL" id="LN609302">
    <property type="protein sequence ID" value="CEF57176.1"/>
    <property type="molecule type" value="Genomic_DNA"/>
</dbReference>
<comment type="function">
    <text evidence="1">May be specifically involved in the processing, transport, and/or maturation of the MADH beta-subunit.</text>
</comment>
<feature type="domain" description="Methylamine utilisation protein MauE" evidence="9">
    <location>
        <begin position="21"/>
        <end position="145"/>
    </location>
</feature>
<dbReference type="STRING" id="431306.AGA_2491"/>
<accession>A0A0U5F6P1</accession>
<gene>
    <name evidence="10" type="primary">mauE</name>
    <name evidence="10" type="ORF">AGA_2491</name>
</gene>
<evidence type="ECO:0000256" key="5">
    <source>
        <dbReference type="ARBA" id="ARBA00022692"/>
    </source>
</evidence>
<evidence type="ECO:0000256" key="4">
    <source>
        <dbReference type="ARBA" id="ARBA00019078"/>
    </source>
</evidence>
<protein>
    <recommendedName>
        <fullName evidence="4">Methylamine utilization protein MauE</fullName>
    </recommendedName>
</protein>
<dbReference type="GO" id="GO:0030416">
    <property type="term" value="P:methylamine metabolic process"/>
    <property type="evidence" value="ECO:0007669"/>
    <property type="project" value="InterPro"/>
</dbReference>
<dbReference type="PATRIC" id="fig|431306.5.peg.2569"/>
<evidence type="ECO:0000256" key="3">
    <source>
        <dbReference type="ARBA" id="ARBA00004856"/>
    </source>
</evidence>
<evidence type="ECO:0000256" key="6">
    <source>
        <dbReference type="ARBA" id="ARBA00022989"/>
    </source>
</evidence>
<feature type="transmembrane region" description="Helical" evidence="8">
    <location>
        <begin position="20"/>
        <end position="39"/>
    </location>
</feature>
<comment type="subcellular location">
    <subcellularLocation>
        <location evidence="2">Membrane</location>
        <topology evidence="2">Multi-pass membrane protein</topology>
    </subcellularLocation>
</comment>
<evidence type="ECO:0000259" key="9">
    <source>
        <dbReference type="Pfam" id="PF07291"/>
    </source>
</evidence>
<dbReference type="GO" id="GO:0016020">
    <property type="term" value="C:membrane"/>
    <property type="evidence" value="ECO:0007669"/>
    <property type="project" value="UniProtKB-SubCell"/>
</dbReference>
<keyword evidence="6 8" id="KW-1133">Transmembrane helix</keyword>
<dbReference type="Proteomes" id="UP000068250">
    <property type="component" value="Chromosome I"/>
</dbReference>
<keyword evidence="5 8" id="KW-0812">Transmembrane</keyword>
<keyword evidence="7 8" id="KW-0472">Membrane</keyword>
<dbReference type="UniPathway" id="UPA00895"/>
<organism evidence="10 11">
    <name type="scientific">Acetobacter ghanensis</name>
    <dbReference type="NCBI Taxonomy" id="431306"/>
    <lineage>
        <taxon>Bacteria</taxon>
        <taxon>Pseudomonadati</taxon>
        <taxon>Pseudomonadota</taxon>
        <taxon>Alphaproteobacteria</taxon>
        <taxon>Acetobacterales</taxon>
        <taxon>Acetobacteraceae</taxon>
        <taxon>Acetobacter</taxon>
    </lineage>
</organism>
<feature type="transmembrane region" description="Helical" evidence="8">
    <location>
        <begin position="60"/>
        <end position="81"/>
    </location>
</feature>
<evidence type="ECO:0000313" key="10">
    <source>
        <dbReference type="EMBL" id="CEF57176.1"/>
    </source>
</evidence>
<evidence type="ECO:0000256" key="1">
    <source>
        <dbReference type="ARBA" id="ARBA00003475"/>
    </source>
</evidence>
<feature type="transmembrane region" description="Helical" evidence="8">
    <location>
        <begin position="158"/>
        <end position="175"/>
    </location>
</feature>
<reference evidence="11" key="1">
    <citation type="submission" date="2014-09" db="EMBL/GenBank/DDBJ databases">
        <authorList>
            <person name="Illeghems K.G."/>
        </authorList>
    </citation>
    <scope>NUCLEOTIDE SEQUENCE [LARGE SCALE GENOMIC DNA]</scope>
    <source>
        <strain evidence="11">LMG 23848T</strain>
    </source>
</reference>
<evidence type="ECO:0000256" key="2">
    <source>
        <dbReference type="ARBA" id="ARBA00004141"/>
    </source>
</evidence>
<evidence type="ECO:0000256" key="7">
    <source>
        <dbReference type="ARBA" id="ARBA00023136"/>
    </source>
</evidence>
<evidence type="ECO:0000313" key="11">
    <source>
        <dbReference type="Proteomes" id="UP000068250"/>
    </source>
</evidence>
<comment type="pathway">
    <text evidence="3">One-carbon metabolism; methylamine degradation.</text>
</comment>
<proteinExistence type="predicted"/>
<name>A0A0U5F6P1_9PROT</name>
<dbReference type="AlphaFoldDB" id="A0A0U5F6P1"/>
<dbReference type="RefSeq" id="WP_231945810.1">
    <property type="nucleotide sequence ID" value="NZ_LN609302.1"/>
</dbReference>
<sequence length="196" mass="19679">MSLSASVSLVPAWCAEAGQLAAALSAGCIGTMFLVAGVAKLRDHDTFLGTLASYRLLPDWSYESVAWALAVAETGVALLLFSGFGALVGGLAAATLLVVFALAMGVNVLRGRTDLSCGCTPGVVSEKLSWAVVLRTVACAGVALVPCVGLAAGGGLALPLWGQGVAGGVCLYLLWQAIQVLPPVQVPGSAGQEHSA</sequence>
<dbReference type="Pfam" id="PF07291">
    <property type="entry name" value="MauE"/>
    <property type="match status" value="1"/>
</dbReference>
<feature type="transmembrane region" description="Helical" evidence="8">
    <location>
        <begin position="87"/>
        <end position="109"/>
    </location>
</feature>